<organism evidence="3 4">
    <name type="scientific">Streptomyces niveus</name>
    <name type="common">Streptomyces spheroides</name>
    <dbReference type="NCBI Taxonomy" id="193462"/>
    <lineage>
        <taxon>Bacteria</taxon>
        <taxon>Bacillati</taxon>
        <taxon>Actinomycetota</taxon>
        <taxon>Actinomycetes</taxon>
        <taxon>Kitasatosporales</taxon>
        <taxon>Streptomycetaceae</taxon>
        <taxon>Streptomyces</taxon>
    </lineage>
</organism>
<dbReference type="PROSITE" id="PS51257">
    <property type="entry name" value="PROKAR_LIPOPROTEIN"/>
    <property type="match status" value="1"/>
</dbReference>
<evidence type="ECO:0000259" key="2">
    <source>
        <dbReference type="Pfam" id="PF10646"/>
    </source>
</evidence>
<keyword evidence="4" id="KW-1185">Reference proteome</keyword>
<protein>
    <recommendedName>
        <fullName evidence="2">GerMN domain-containing protein</fullName>
    </recommendedName>
</protein>
<dbReference type="Proteomes" id="UP001432209">
    <property type="component" value="Chromosome"/>
</dbReference>
<proteinExistence type="predicted"/>
<reference evidence="3" key="1">
    <citation type="submission" date="2022-10" db="EMBL/GenBank/DDBJ databases">
        <title>The complete genomes of actinobacterial strains from the NBC collection.</title>
        <authorList>
            <person name="Joergensen T.S."/>
            <person name="Alvarez Arevalo M."/>
            <person name="Sterndorff E.B."/>
            <person name="Faurdal D."/>
            <person name="Vuksanovic O."/>
            <person name="Mourched A.-S."/>
            <person name="Charusanti P."/>
            <person name="Shaw S."/>
            <person name="Blin K."/>
            <person name="Weber T."/>
        </authorList>
    </citation>
    <scope>NUCLEOTIDE SEQUENCE</scope>
    <source>
        <strain evidence="3">NBC_01432</strain>
    </source>
</reference>
<dbReference type="EMBL" id="CP109495">
    <property type="protein sequence ID" value="WUX52777.1"/>
    <property type="molecule type" value="Genomic_DNA"/>
</dbReference>
<evidence type="ECO:0000256" key="1">
    <source>
        <dbReference type="SAM" id="MobiDB-lite"/>
    </source>
</evidence>
<feature type="region of interest" description="Disordered" evidence="1">
    <location>
        <begin position="183"/>
        <end position="207"/>
    </location>
</feature>
<dbReference type="GeneID" id="91344355"/>
<evidence type="ECO:0000313" key="3">
    <source>
        <dbReference type="EMBL" id="WUX52777.1"/>
    </source>
</evidence>
<feature type="domain" description="GerMN" evidence="2">
    <location>
        <begin position="76"/>
        <end position="162"/>
    </location>
</feature>
<dbReference type="Pfam" id="PF10646">
    <property type="entry name" value="Germane"/>
    <property type="match status" value="1"/>
</dbReference>
<gene>
    <name evidence="3" type="ORF">OG442_15195</name>
</gene>
<dbReference type="InterPro" id="IPR019606">
    <property type="entry name" value="GerMN"/>
</dbReference>
<sequence>MRPITPAGRSLAVLAGALALAGAVSGCGIRTTAVPVNAGAAPSRVPCEVSEGNLTTQAQPAGTVIRIQLVCGSELVPVERTVAVPAGKAPGDRVQVARALLEELLEQPSATERDAGFTTYVRGPLTVSEARAGDPPGTLRLSRQPEDLPTAALAQIVCTLTEGAATDGAVVLGGPGAYGARGYRCDDDTRRSPESAVPTTGPLPSAS</sequence>
<accession>A0ABZ2A246</accession>
<feature type="compositionally biased region" description="Basic and acidic residues" evidence="1">
    <location>
        <begin position="183"/>
        <end position="193"/>
    </location>
</feature>
<name>A0ABZ2A246_STRNV</name>
<dbReference type="RefSeq" id="WP_329076428.1">
    <property type="nucleotide sequence ID" value="NZ_CP109389.1"/>
</dbReference>
<evidence type="ECO:0000313" key="4">
    <source>
        <dbReference type="Proteomes" id="UP001432209"/>
    </source>
</evidence>